<dbReference type="GO" id="GO:0005737">
    <property type="term" value="C:cytoplasm"/>
    <property type="evidence" value="ECO:0007669"/>
    <property type="project" value="UniProtKB-SubCell"/>
</dbReference>
<dbReference type="NCBIfam" id="NF001033">
    <property type="entry name" value="PRK00114.1"/>
    <property type="match status" value="1"/>
</dbReference>
<dbReference type="Proteomes" id="UP000198943">
    <property type="component" value="Unassembled WGS sequence"/>
</dbReference>
<dbReference type="CDD" id="cd00498">
    <property type="entry name" value="Hsp33"/>
    <property type="match status" value="1"/>
</dbReference>
<evidence type="ECO:0000313" key="9">
    <source>
        <dbReference type="Proteomes" id="UP000198943"/>
    </source>
</evidence>
<dbReference type="SUPFAM" id="SSF118352">
    <property type="entry name" value="HSP33 redox switch-like"/>
    <property type="match status" value="1"/>
</dbReference>
<dbReference type="HAMAP" id="MF_00117">
    <property type="entry name" value="HslO"/>
    <property type="match status" value="1"/>
</dbReference>
<evidence type="ECO:0000256" key="3">
    <source>
        <dbReference type="ARBA" id="ARBA00023157"/>
    </source>
</evidence>
<keyword evidence="9" id="KW-1185">Reference proteome</keyword>
<dbReference type="Gene3D" id="3.55.30.10">
    <property type="entry name" value="Hsp33 domain"/>
    <property type="match status" value="1"/>
</dbReference>
<comment type="subcellular location">
    <subcellularLocation>
        <location evidence="6">Cytoplasm</location>
    </subcellularLocation>
</comment>
<dbReference type="InterPro" id="IPR000397">
    <property type="entry name" value="Heat_shock_Hsp33"/>
</dbReference>
<dbReference type="OrthoDB" id="9776534at2"/>
<feature type="compositionally biased region" description="Polar residues" evidence="7">
    <location>
        <begin position="1"/>
        <end position="10"/>
    </location>
</feature>
<sequence length="315" mass="34132">MEDIKSNSLNKPEEKSNKDKTAKAKFTGEGDILTRATVGDARIYVARTTRLVRKLSLRHNLSHLATAALGRTVTGALLLAATMKNEEGVGIKVTGDGPIQGITGEAQGGIARGYVGNPDVYLPPKNGHLDVGGAVGNGTISVTRYTAGAKPFTGTAELVDGEIADDLTRYLYTSEQTPSSVGLGVLVDETGDVQAAGGWFIQALPNCSEETLEQLDKNVRHTPYVSSLIDMGFTPERIIQMLGIDMEVEILDSYPLHFGCRCSRELVEGVLETLPKKELKQLAEDEKTEITCPYCNAKYEFSQEEMQHLAQKAKK</sequence>
<keyword evidence="1 6" id="KW-0963">Cytoplasm</keyword>
<evidence type="ECO:0000256" key="2">
    <source>
        <dbReference type="ARBA" id="ARBA00022833"/>
    </source>
</evidence>
<keyword evidence="3 6" id="KW-1015">Disulfide bond</keyword>
<feature type="disulfide bond" description="Redox-active" evidence="6">
    <location>
        <begin position="260"/>
        <end position="262"/>
    </location>
</feature>
<evidence type="ECO:0000256" key="6">
    <source>
        <dbReference type="HAMAP-Rule" id="MF_00117"/>
    </source>
</evidence>
<feature type="region of interest" description="Disordered" evidence="7">
    <location>
        <begin position="1"/>
        <end position="22"/>
    </location>
</feature>
<keyword evidence="2 6" id="KW-0862">Zinc</keyword>
<dbReference type="PIRSF" id="PIRSF005261">
    <property type="entry name" value="Heat_shock_Hsp33"/>
    <property type="match status" value="1"/>
</dbReference>
<dbReference type="AlphaFoldDB" id="A0A1G6JDX8"/>
<dbReference type="PANTHER" id="PTHR30111">
    <property type="entry name" value="33 KDA CHAPERONIN"/>
    <property type="match status" value="1"/>
</dbReference>
<evidence type="ECO:0000313" key="8">
    <source>
        <dbReference type="EMBL" id="SDC16978.1"/>
    </source>
</evidence>
<protein>
    <recommendedName>
        <fullName evidence="6">33 kDa chaperonin</fullName>
    </recommendedName>
    <alternativeName>
        <fullName evidence="6">Heat shock protein 33 homolog</fullName>
        <shortName evidence="6">HSP33</shortName>
    </alternativeName>
</protein>
<evidence type="ECO:0000256" key="1">
    <source>
        <dbReference type="ARBA" id="ARBA00022490"/>
    </source>
</evidence>
<dbReference type="EMBL" id="FMYW01000003">
    <property type="protein sequence ID" value="SDC16978.1"/>
    <property type="molecule type" value="Genomic_DNA"/>
</dbReference>
<name>A0A1G6JDX8_9FIRM</name>
<evidence type="ECO:0000256" key="5">
    <source>
        <dbReference type="ARBA" id="ARBA00023284"/>
    </source>
</evidence>
<feature type="compositionally biased region" description="Basic and acidic residues" evidence="7">
    <location>
        <begin position="11"/>
        <end position="22"/>
    </location>
</feature>
<comment type="function">
    <text evidence="6">Redox regulated molecular chaperone. Protects both thermally unfolding and oxidatively damaged proteins from irreversible aggregation. Plays an important role in the bacterial defense system toward oxidative stress.</text>
</comment>
<gene>
    <name evidence="6" type="primary">hslO</name>
    <name evidence="8" type="ORF">SAMN04487864_10380</name>
</gene>
<dbReference type="GO" id="GO:0051082">
    <property type="term" value="F:unfolded protein binding"/>
    <property type="evidence" value="ECO:0007669"/>
    <property type="project" value="UniProtKB-UniRule"/>
</dbReference>
<organism evidence="8 9">
    <name type="scientific">Succiniclasticum ruminis</name>
    <dbReference type="NCBI Taxonomy" id="40841"/>
    <lineage>
        <taxon>Bacteria</taxon>
        <taxon>Bacillati</taxon>
        <taxon>Bacillota</taxon>
        <taxon>Negativicutes</taxon>
        <taxon>Acidaminococcales</taxon>
        <taxon>Acidaminococcaceae</taxon>
        <taxon>Succiniclasticum</taxon>
    </lineage>
</organism>
<feature type="disulfide bond" description="Redox-active" evidence="6">
    <location>
        <begin position="292"/>
        <end position="295"/>
    </location>
</feature>
<keyword evidence="4 6" id="KW-0143">Chaperone</keyword>
<comment type="PTM">
    <text evidence="6">Under oxidizing conditions two disulfide bonds are formed involving the reactive cysteines. Under reducing conditions zinc is bound to the reactive cysteines and the protein is inactive.</text>
</comment>
<dbReference type="Gene3D" id="3.90.1280.10">
    <property type="entry name" value="HSP33 redox switch-like"/>
    <property type="match status" value="1"/>
</dbReference>
<accession>A0A1G6JDX8</accession>
<dbReference type="InterPro" id="IPR016154">
    <property type="entry name" value="Heat_shock_Hsp33_C"/>
</dbReference>
<evidence type="ECO:0000256" key="7">
    <source>
        <dbReference type="SAM" id="MobiDB-lite"/>
    </source>
</evidence>
<dbReference type="RefSeq" id="WP_093729531.1">
    <property type="nucleotide sequence ID" value="NZ_FMYW01000003.1"/>
</dbReference>
<dbReference type="InterPro" id="IPR016153">
    <property type="entry name" value="Heat_shock_Hsp33_N"/>
</dbReference>
<dbReference type="GO" id="GO:0044183">
    <property type="term" value="F:protein folding chaperone"/>
    <property type="evidence" value="ECO:0007669"/>
    <property type="project" value="TreeGrafter"/>
</dbReference>
<dbReference type="Pfam" id="PF01430">
    <property type="entry name" value="HSP33"/>
    <property type="match status" value="1"/>
</dbReference>
<dbReference type="PANTHER" id="PTHR30111:SF1">
    <property type="entry name" value="33 KDA CHAPERONIN"/>
    <property type="match status" value="1"/>
</dbReference>
<reference evidence="9" key="1">
    <citation type="submission" date="2016-10" db="EMBL/GenBank/DDBJ databases">
        <authorList>
            <person name="Varghese N."/>
            <person name="Submissions S."/>
        </authorList>
    </citation>
    <scope>NUCLEOTIDE SEQUENCE [LARGE SCALE GENOMIC DNA]</scope>
    <source>
        <strain evidence="9">DSM 11005</strain>
    </source>
</reference>
<evidence type="ECO:0000256" key="4">
    <source>
        <dbReference type="ARBA" id="ARBA00023186"/>
    </source>
</evidence>
<comment type="similarity">
    <text evidence="6">Belongs to the HSP33 family.</text>
</comment>
<dbReference type="SUPFAM" id="SSF64397">
    <property type="entry name" value="Hsp33 domain"/>
    <property type="match status" value="1"/>
</dbReference>
<dbReference type="GO" id="GO:0042026">
    <property type="term" value="P:protein refolding"/>
    <property type="evidence" value="ECO:0007669"/>
    <property type="project" value="TreeGrafter"/>
</dbReference>
<keyword evidence="5 6" id="KW-0676">Redox-active center</keyword>
<proteinExistence type="inferred from homology"/>